<dbReference type="EMBL" id="PQVF01000014">
    <property type="protein sequence ID" value="POY35073.1"/>
    <property type="molecule type" value="Genomic_DNA"/>
</dbReference>
<evidence type="ECO:0000313" key="2">
    <source>
        <dbReference type="EMBL" id="POY35073.1"/>
    </source>
</evidence>
<dbReference type="PROSITE" id="PS50005">
    <property type="entry name" value="TPR"/>
    <property type="match status" value="1"/>
</dbReference>
<dbReference type="InterPro" id="IPR011990">
    <property type="entry name" value="TPR-like_helical_dom_sf"/>
</dbReference>
<dbReference type="SUPFAM" id="SSF48452">
    <property type="entry name" value="TPR-like"/>
    <property type="match status" value="2"/>
</dbReference>
<name>A0A2S4ZYY5_9SPHI</name>
<evidence type="ECO:0000256" key="1">
    <source>
        <dbReference type="PROSITE-ProRule" id="PRU00339"/>
    </source>
</evidence>
<organism evidence="2 3">
    <name type="scientific">Solitalea longa</name>
    <dbReference type="NCBI Taxonomy" id="2079460"/>
    <lineage>
        <taxon>Bacteria</taxon>
        <taxon>Pseudomonadati</taxon>
        <taxon>Bacteroidota</taxon>
        <taxon>Sphingobacteriia</taxon>
        <taxon>Sphingobacteriales</taxon>
        <taxon>Sphingobacteriaceae</taxon>
        <taxon>Solitalea</taxon>
    </lineage>
</organism>
<dbReference type="InterPro" id="IPR019734">
    <property type="entry name" value="TPR_rpt"/>
</dbReference>
<dbReference type="RefSeq" id="WP_103790339.1">
    <property type="nucleotide sequence ID" value="NZ_PQVF01000014.1"/>
</dbReference>
<keyword evidence="1" id="KW-0802">TPR repeat</keyword>
<accession>A0A2S4ZYY5</accession>
<feature type="repeat" description="TPR" evidence="1">
    <location>
        <begin position="105"/>
        <end position="138"/>
    </location>
</feature>
<keyword evidence="3" id="KW-1185">Reference proteome</keyword>
<evidence type="ECO:0000313" key="3">
    <source>
        <dbReference type="Proteomes" id="UP000236893"/>
    </source>
</evidence>
<proteinExistence type="predicted"/>
<comment type="caution">
    <text evidence="2">The sequence shown here is derived from an EMBL/GenBank/DDBJ whole genome shotgun (WGS) entry which is preliminary data.</text>
</comment>
<dbReference type="SMART" id="SM00028">
    <property type="entry name" value="TPR"/>
    <property type="match status" value="6"/>
</dbReference>
<dbReference type="AlphaFoldDB" id="A0A2S4ZYY5"/>
<reference evidence="2 3" key="1">
    <citation type="submission" date="2018-01" db="EMBL/GenBank/DDBJ databases">
        <authorList>
            <person name="Gaut B.S."/>
            <person name="Morton B.R."/>
            <person name="Clegg M.T."/>
            <person name="Duvall M.R."/>
        </authorList>
    </citation>
    <scope>NUCLEOTIDE SEQUENCE [LARGE SCALE GENOMIC DNA]</scope>
    <source>
        <strain evidence="2 3">HR-AV</strain>
    </source>
</reference>
<sequence>MILGATLFAVGACKMYDPMGNRVGVVKGTYHNTTARFNAYFNAKEIYRKNVDNFEGGYTVSYSNILPLLKLPDEGAAAGMAGDMDLIVEKCSKVIANHKVSKWTDDAYMLVGKAYFYKGDNYNAAQAFQYVFNTFPNKDLKEEALAWVGLSKMQDQLVEDATTVFEMAEANIADAKKSKRFVYTAIAQFNINQKNYDKAASSLERAIKSTKKNNLLKANYYYVLGQVYEKKEDYINAVNAFKQVRGMQVPYELELASKINAFRLTNISEGGNTDDLIRKLNQLLDDEKNTNYKDQIYFVLGAIAQRKNQTDSAITFYKLSVANTGKNLNQKALSYSRIANIYFDRKDYDKAHSYYDSTRAFVQRDLPDYDKIIERSNKLNELIVNIKTIDREDSLQRIAAMPEAERNKIIDQKVAKIQRDINESKMEQSQFSSNYNTQAINRFNNAEGGGATWYFYNNNAIAAGYNEFVRRWGNRQLEDNWRISSTQGTASKIFDTDPSFDLKKLDASQPEKIRAILVNNLPLTPTKLDSSNLRKQHAALRLGTIYYDDLEEYKSAIKYYELALNNPPPMENADEIVFNINRLYGLAGDPAKAEEYKNRLYNQYPTSPYTIAMRNPGLTQTSTSAQKESENLYETAYKDYQNRDYDKVIEANKAFQASAANAYLKSKFALLAALAIGKTQKLAPFESELHKIQQIYPNEEASKQAGQFIASIESNRSDFEAREFALEETSIATATDAKSISKRFEAEKQAEEQQRKQEIATAEAKSYFKKPAENAVYTFVIAINNPTANLNRIRQGLGQFNRNVYSDKNYTHSSKVINNETQLISVNQFGDLETAKEYYRRFRDNREEIVGLSDDKYDFFIISSDNFARLVSQQTVEEYRDYFRINF</sequence>
<dbReference type="Proteomes" id="UP000236893">
    <property type="component" value="Unassembled WGS sequence"/>
</dbReference>
<evidence type="ECO:0008006" key="4">
    <source>
        <dbReference type="Google" id="ProtNLM"/>
    </source>
</evidence>
<protein>
    <recommendedName>
        <fullName evidence="4">Gliding motility protein</fullName>
    </recommendedName>
</protein>
<dbReference type="Pfam" id="PF13181">
    <property type="entry name" value="TPR_8"/>
    <property type="match status" value="3"/>
</dbReference>
<gene>
    <name evidence="2" type="ORF">C3K47_16860</name>
</gene>
<dbReference type="OrthoDB" id="1522549at2"/>
<dbReference type="Gene3D" id="1.25.40.10">
    <property type="entry name" value="Tetratricopeptide repeat domain"/>
    <property type="match status" value="4"/>
</dbReference>